<feature type="signal peptide" evidence="5">
    <location>
        <begin position="1"/>
        <end position="18"/>
    </location>
</feature>
<organism evidence="8">
    <name type="scientific">Diabrotica virgifera virgifera</name>
    <name type="common">western corn rootworm</name>
    <dbReference type="NCBI Taxonomy" id="50390"/>
    <lineage>
        <taxon>Eukaryota</taxon>
        <taxon>Metazoa</taxon>
        <taxon>Ecdysozoa</taxon>
        <taxon>Arthropoda</taxon>
        <taxon>Hexapoda</taxon>
        <taxon>Insecta</taxon>
        <taxon>Pterygota</taxon>
        <taxon>Neoptera</taxon>
        <taxon>Endopterygota</taxon>
        <taxon>Coleoptera</taxon>
        <taxon>Polyphaga</taxon>
        <taxon>Cucujiformia</taxon>
        <taxon>Chrysomeloidea</taxon>
        <taxon>Chrysomelidae</taxon>
        <taxon>Galerucinae</taxon>
        <taxon>Diabroticina</taxon>
        <taxon>Diabroticites</taxon>
        <taxon>Diabrotica</taxon>
    </lineage>
</organism>
<dbReference type="FunFam" id="3.90.70.10:FF:000006">
    <property type="entry name" value="Cathepsin S"/>
    <property type="match status" value="1"/>
</dbReference>
<gene>
    <name evidence="8" type="primary">LOC114325524</name>
</gene>
<sequence>MKFLILVATLAIAANALSNHEQWAQFKVKHSKNYNNIREEQVRFQVFSNNLRKIAEHNARYEKGEESYFMAVNRFADLTSEEYEAMLGLQVSSMYKPNTTSSFVADPEDRAPDSIDWREKGAVTPVRNQHYPHQCGSCWAHSAAAALESHRFINENKLEVLSVQEIMDCSRDYGNAGCNGGWMDSALEYVKDHGICAESSYEYTAQNGETCKTCEKVIQTFKEVVEVGPSEQLIKEAVGTVGPVTVAVDASKWQLYAGGIFDGNCGDTVNHGVLVVGYGQENNKDFWLIKNSHGTEFGENGYIRLARGKDLCNITFLINYPKF</sequence>
<accession>A0A6P7F6M7</accession>
<dbReference type="InterPro" id="IPR013201">
    <property type="entry name" value="Prot_inhib_I29"/>
</dbReference>
<proteinExistence type="inferred from homology"/>
<evidence type="ECO:0000256" key="3">
    <source>
        <dbReference type="ARBA" id="ARBA00022801"/>
    </source>
</evidence>
<evidence type="ECO:0000256" key="2">
    <source>
        <dbReference type="ARBA" id="ARBA00022670"/>
    </source>
</evidence>
<dbReference type="Gene3D" id="3.90.70.10">
    <property type="entry name" value="Cysteine proteinases"/>
    <property type="match status" value="1"/>
</dbReference>
<dbReference type="InterPro" id="IPR000668">
    <property type="entry name" value="Peptidase_C1A_C"/>
</dbReference>
<dbReference type="InterPro" id="IPR013128">
    <property type="entry name" value="Peptidase_C1A"/>
</dbReference>
<evidence type="ECO:0000256" key="4">
    <source>
        <dbReference type="ARBA" id="ARBA00022807"/>
    </source>
</evidence>
<feature type="chain" id="PRO_5028026733" evidence="5">
    <location>
        <begin position="19"/>
        <end position="323"/>
    </location>
</feature>
<dbReference type="InParanoid" id="A0A6P7F6M7"/>
<dbReference type="InterPro" id="IPR025660">
    <property type="entry name" value="Pept_his_AS"/>
</dbReference>
<evidence type="ECO:0000259" key="6">
    <source>
        <dbReference type="SMART" id="SM00645"/>
    </source>
</evidence>
<dbReference type="Pfam" id="PF08246">
    <property type="entry name" value="Inhibitor_I29"/>
    <property type="match status" value="1"/>
</dbReference>
<dbReference type="PROSITE" id="PS00639">
    <property type="entry name" value="THIOL_PROTEASE_HIS"/>
    <property type="match status" value="1"/>
</dbReference>
<dbReference type="SMART" id="SM00848">
    <property type="entry name" value="Inhibitor_I29"/>
    <property type="match status" value="1"/>
</dbReference>
<name>A0A6P7F6M7_DIAVI</name>
<keyword evidence="2" id="KW-0645">Protease</keyword>
<feature type="domain" description="Cathepsin propeptide inhibitor" evidence="7">
    <location>
        <begin position="23"/>
        <end position="83"/>
    </location>
</feature>
<feature type="domain" description="Peptidase C1A papain C-terminal" evidence="6">
    <location>
        <begin position="111"/>
        <end position="322"/>
    </location>
</feature>
<dbReference type="PANTHER" id="PTHR12411">
    <property type="entry name" value="CYSTEINE PROTEASE FAMILY C1-RELATED"/>
    <property type="match status" value="1"/>
</dbReference>
<reference evidence="8" key="1">
    <citation type="submission" date="2025-08" db="UniProtKB">
        <authorList>
            <consortium name="RefSeq"/>
        </authorList>
    </citation>
    <scope>IDENTIFICATION</scope>
    <source>
        <tissue evidence="8">Whole insect</tissue>
    </source>
</reference>
<dbReference type="PRINTS" id="PR00705">
    <property type="entry name" value="PAPAIN"/>
</dbReference>
<evidence type="ECO:0000256" key="1">
    <source>
        <dbReference type="ARBA" id="ARBA00008455"/>
    </source>
</evidence>
<evidence type="ECO:0000256" key="5">
    <source>
        <dbReference type="SAM" id="SignalP"/>
    </source>
</evidence>
<keyword evidence="4" id="KW-0788">Thiol protease</keyword>
<keyword evidence="5" id="KW-0732">Signal</keyword>
<dbReference type="SMART" id="SM00645">
    <property type="entry name" value="Pept_C1"/>
    <property type="match status" value="1"/>
</dbReference>
<dbReference type="AlphaFoldDB" id="A0A6P7F6M7"/>
<evidence type="ECO:0000259" key="7">
    <source>
        <dbReference type="SMART" id="SM00848"/>
    </source>
</evidence>
<keyword evidence="3" id="KW-0378">Hydrolase</keyword>
<dbReference type="OrthoDB" id="10253408at2759"/>
<dbReference type="GO" id="GO:0006508">
    <property type="term" value="P:proteolysis"/>
    <property type="evidence" value="ECO:0007669"/>
    <property type="project" value="UniProtKB-KW"/>
</dbReference>
<dbReference type="SUPFAM" id="SSF54001">
    <property type="entry name" value="Cysteine proteinases"/>
    <property type="match status" value="1"/>
</dbReference>
<dbReference type="InterPro" id="IPR038765">
    <property type="entry name" value="Papain-like_cys_pep_sf"/>
</dbReference>
<comment type="similarity">
    <text evidence="1">Belongs to the peptidase C1 family.</text>
</comment>
<dbReference type="CDD" id="cd02248">
    <property type="entry name" value="Peptidase_C1A"/>
    <property type="match status" value="1"/>
</dbReference>
<dbReference type="InterPro" id="IPR039417">
    <property type="entry name" value="Peptidase_C1A_papain-like"/>
</dbReference>
<dbReference type="Pfam" id="PF00112">
    <property type="entry name" value="Peptidase_C1"/>
    <property type="match status" value="1"/>
</dbReference>
<protein>
    <submittedName>
        <fullName evidence="8">Cathepsin L-like proteinase</fullName>
    </submittedName>
</protein>
<dbReference type="RefSeq" id="XP_028129398.1">
    <property type="nucleotide sequence ID" value="XM_028273597.1"/>
</dbReference>
<evidence type="ECO:0000313" key="8">
    <source>
        <dbReference type="RefSeq" id="XP_028129398.1"/>
    </source>
</evidence>
<dbReference type="GO" id="GO:0008234">
    <property type="term" value="F:cysteine-type peptidase activity"/>
    <property type="evidence" value="ECO:0007669"/>
    <property type="project" value="UniProtKB-KW"/>
</dbReference>